<dbReference type="STRING" id="56484.A0A1Y2FQL9"/>
<dbReference type="GO" id="GO:0004416">
    <property type="term" value="F:hydroxyacylglutathione hydrolase activity"/>
    <property type="evidence" value="ECO:0007669"/>
    <property type="project" value="UniProtKB-EC"/>
</dbReference>
<dbReference type="AlphaFoldDB" id="A0A1Y2FQL9"/>
<organism evidence="11 12">
    <name type="scientific">Protomyces lactucae-debilis</name>
    <dbReference type="NCBI Taxonomy" id="2754530"/>
    <lineage>
        <taxon>Eukaryota</taxon>
        <taxon>Fungi</taxon>
        <taxon>Dikarya</taxon>
        <taxon>Ascomycota</taxon>
        <taxon>Taphrinomycotina</taxon>
        <taxon>Taphrinomycetes</taxon>
        <taxon>Taphrinales</taxon>
        <taxon>Protomycetaceae</taxon>
        <taxon>Protomyces</taxon>
    </lineage>
</organism>
<evidence type="ECO:0000256" key="2">
    <source>
        <dbReference type="ARBA" id="ARBA00001947"/>
    </source>
</evidence>
<dbReference type="InterPro" id="IPR035680">
    <property type="entry name" value="Clx_II_MBL"/>
</dbReference>
<dbReference type="Gene3D" id="3.60.15.10">
    <property type="entry name" value="Ribonuclease Z/Hydroxyacylglutathione hydrolase-like"/>
    <property type="match status" value="1"/>
</dbReference>
<dbReference type="Pfam" id="PF16123">
    <property type="entry name" value="HAGH_C"/>
    <property type="match status" value="1"/>
</dbReference>
<comment type="similarity">
    <text evidence="4">Belongs to the metallo-beta-lactamase superfamily. Glyoxalase II family.</text>
</comment>
<dbReference type="PANTHER" id="PTHR11935">
    <property type="entry name" value="BETA LACTAMASE DOMAIN"/>
    <property type="match status" value="1"/>
</dbReference>
<dbReference type="HAMAP" id="MF_01374">
    <property type="entry name" value="Glyoxalase_2"/>
    <property type="match status" value="1"/>
</dbReference>
<keyword evidence="6" id="KW-0479">Metal-binding</keyword>
<protein>
    <recommendedName>
        <fullName evidence="5">hydroxyacylglutathione hydrolase</fullName>
        <ecNumber evidence="5">3.1.2.6</ecNumber>
    </recommendedName>
    <alternativeName>
        <fullName evidence="9">Glyoxalase II</fullName>
    </alternativeName>
</protein>
<dbReference type="OMA" id="NYIWLLQ"/>
<dbReference type="GO" id="GO:0046872">
    <property type="term" value="F:metal ion binding"/>
    <property type="evidence" value="ECO:0007669"/>
    <property type="project" value="UniProtKB-KW"/>
</dbReference>
<dbReference type="PANTHER" id="PTHR11935:SF94">
    <property type="entry name" value="TENZING NORGAY, ISOFORM C"/>
    <property type="match status" value="1"/>
</dbReference>
<dbReference type="EC" id="3.1.2.6" evidence="5"/>
<dbReference type="EMBL" id="MCFI01000003">
    <property type="protein sequence ID" value="ORY86239.1"/>
    <property type="molecule type" value="Genomic_DNA"/>
</dbReference>
<dbReference type="UniPathway" id="UPA00619">
    <property type="reaction ID" value="UER00676"/>
</dbReference>
<evidence type="ECO:0000313" key="11">
    <source>
        <dbReference type="EMBL" id="ORY86239.1"/>
    </source>
</evidence>
<comment type="cofactor">
    <cofactor evidence="2">
        <name>Zn(2+)</name>
        <dbReference type="ChEBI" id="CHEBI:29105"/>
    </cofactor>
</comment>
<evidence type="ECO:0000256" key="4">
    <source>
        <dbReference type="ARBA" id="ARBA00006759"/>
    </source>
</evidence>
<dbReference type="CDD" id="cd07723">
    <property type="entry name" value="hydroxyacylglutathione_hydrolase_MBL-fold"/>
    <property type="match status" value="1"/>
</dbReference>
<comment type="pathway">
    <text evidence="3">Secondary metabolite metabolism; methylglyoxal degradation; (R)-lactate from methylglyoxal: step 2/2.</text>
</comment>
<evidence type="ECO:0000256" key="9">
    <source>
        <dbReference type="ARBA" id="ARBA00031044"/>
    </source>
</evidence>
<dbReference type="RefSeq" id="XP_040727421.1">
    <property type="nucleotide sequence ID" value="XM_040871868.1"/>
</dbReference>
<dbReference type="InterPro" id="IPR017782">
    <property type="entry name" value="Hydroxyacylglutathione_Hdrlase"/>
</dbReference>
<dbReference type="SMART" id="SM00849">
    <property type="entry name" value="Lactamase_B"/>
    <property type="match status" value="1"/>
</dbReference>
<accession>A0A1Y2FQL9</accession>
<name>A0A1Y2FQL9_PROLT</name>
<dbReference type="InterPro" id="IPR001279">
    <property type="entry name" value="Metallo-B-lactamas"/>
</dbReference>
<comment type="caution">
    <text evidence="11">The sequence shown here is derived from an EMBL/GenBank/DDBJ whole genome shotgun (WGS) entry which is preliminary data.</text>
</comment>
<evidence type="ECO:0000256" key="5">
    <source>
        <dbReference type="ARBA" id="ARBA00011917"/>
    </source>
</evidence>
<reference evidence="11 12" key="1">
    <citation type="submission" date="2016-07" db="EMBL/GenBank/DDBJ databases">
        <title>Pervasive Adenine N6-methylation of Active Genes in Fungi.</title>
        <authorList>
            <consortium name="DOE Joint Genome Institute"/>
            <person name="Mondo S.J."/>
            <person name="Dannebaum R.O."/>
            <person name="Kuo R.C."/>
            <person name="Labutti K."/>
            <person name="Haridas S."/>
            <person name="Kuo A."/>
            <person name="Salamov A."/>
            <person name="Ahrendt S.R."/>
            <person name="Lipzen A."/>
            <person name="Sullivan W."/>
            <person name="Andreopoulos W.B."/>
            <person name="Clum A."/>
            <person name="Lindquist E."/>
            <person name="Daum C."/>
            <person name="Ramamoorthy G.K."/>
            <person name="Gryganskyi A."/>
            <person name="Culley D."/>
            <person name="Magnuson J.K."/>
            <person name="James T.Y."/>
            <person name="O'Malley M.A."/>
            <person name="Stajich J.E."/>
            <person name="Spatafora J.W."/>
            <person name="Visel A."/>
            <person name="Grigoriev I.V."/>
        </authorList>
    </citation>
    <scope>NUCLEOTIDE SEQUENCE [LARGE SCALE GENOMIC DNA]</scope>
    <source>
        <strain evidence="11 12">12-1054</strain>
    </source>
</reference>
<evidence type="ECO:0000256" key="1">
    <source>
        <dbReference type="ARBA" id="ARBA00001623"/>
    </source>
</evidence>
<dbReference type="InterPro" id="IPR032282">
    <property type="entry name" value="HAGH_C"/>
</dbReference>
<gene>
    <name evidence="11" type="ORF">BCR37DRAFT_401931</name>
</gene>
<evidence type="ECO:0000256" key="7">
    <source>
        <dbReference type="ARBA" id="ARBA00022801"/>
    </source>
</evidence>
<evidence type="ECO:0000256" key="6">
    <source>
        <dbReference type="ARBA" id="ARBA00022723"/>
    </source>
</evidence>
<evidence type="ECO:0000256" key="8">
    <source>
        <dbReference type="ARBA" id="ARBA00022833"/>
    </source>
</evidence>
<dbReference type="Proteomes" id="UP000193685">
    <property type="component" value="Unassembled WGS sequence"/>
</dbReference>
<sequence>MHISHIPMWKGTGNNYAYILKDSKSGEAAIIDPAEPKAVLPVLKKAIDAGEIKLTTLITTHHHGDHAGGNKEILSHYPDLKVIGGRDCDQVKIVPGHNETFQLGQLSIKSLHTPCHTQDSICFYAEQDGKKAVFTGDTLFVAGCGRFFEGTAEEMHKALNQTLANLPDDTLVYPGHEYTATNAKFAKTVMPDSQPLQKLIDFCNANEETCGKFSVGQEKQHNPFMRLEAPDVQKATGEQEPIKVMNALREMKNRS</sequence>
<proteinExistence type="inferred from homology"/>
<feature type="domain" description="Metallo-beta-lactamase" evidence="10">
    <location>
        <begin position="14"/>
        <end position="176"/>
    </location>
</feature>
<dbReference type="GeneID" id="63788467"/>
<keyword evidence="7 11" id="KW-0378">Hydrolase</keyword>
<evidence type="ECO:0000256" key="3">
    <source>
        <dbReference type="ARBA" id="ARBA00004963"/>
    </source>
</evidence>
<evidence type="ECO:0000259" key="10">
    <source>
        <dbReference type="SMART" id="SM00849"/>
    </source>
</evidence>
<dbReference type="InterPro" id="IPR036866">
    <property type="entry name" value="RibonucZ/Hydroxyglut_hydro"/>
</dbReference>
<dbReference type="NCBIfam" id="TIGR03413">
    <property type="entry name" value="GSH_gloB"/>
    <property type="match status" value="1"/>
</dbReference>
<dbReference type="GO" id="GO:0019243">
    <property type="term" value="P:methylglyoxal catabolic process to D-lactate via S-lactoyl-glutathione"/>
    <property type="evidence" value="ECO:0007669"/>
    <property type="project" value="InterPro"/>
</dbReference>
<dbReference type="Pfam" id="PF00753">
    <property type="entry name" value="Lactamase_B"/>
    <property type="match status" value="1"/>
</dbReference>
<dbReference type="SUPFAM" id="SSF56281">
    <property type="entry name" value="Metallo-hydrolase/oxidoreductase"/>
    <property type="match status" value="1"/>
</dbReference>
<evidence type="ECO:0000313" key="12">
    <source>
        <dbReference type="Proteomes" id="UP000193685"/>
    </source>
</evidence>
<dbReference type="OrthoDB" id="515692at2759"/>
<keyword evidence="12" id="KW-1185">Reference proteome</keyword>
<keyword evidence="8" id="KW-0862">Zinc</keyword>
<comment type="catalytic activity">
    <reaction evidence="1">
        <text>an S-(2-hydroxyacyl)glutathione + H2O = a 2-hydroxy carboxylate + glutathione + H(+)</text>
        <dbReference type="Rhea" id="RHEA:21864"/>
        <dbReference type="ChEBI" id="CHEBI:15377"/>
        <dbReference type="ChEBI" id="CHEBI:15378"/>
        <dbReference type="ChEBI" id="CHEBI:57925"/>
        <dbReference type="ChEBI" id="CHEBI:58896"/>
        <dbReference type="ChEBI" id="CHEBI:71261"/>
        <dbReference type="EC" id="3.1.2.6"/>
    </reaction>
</comment>